<dbReference type="Proteomes" id="UP000763557">
    <property type="component" value="Unassembled WGS sequence"/>
</dbReference>
<accession>A0ABX2F9N2</accession>
<dbReference type="Gene3D" id="3.60.15.10">
    <property type="entry name" value="Ribonuclease Z/Hydroxyacylglutathione hydrolase-like"/>
    <property type="match status" value="1"/>
</dbReference>
<proteinExistence type="predicted"/>
<keyword evidence="3" id="KW-1185">Reference proteome</keyword>
<evidence type="ECO:0000313" key="3">
    <source>
        <dbReference type="Proteomes" id="UP000763557"/>
    </source>
</evidence>
<dbReference type="RefSeq" id="WP_173136800.1">
    <property type="nucleotide sequence ID" value="NZ_CBCSGW010000011.1"/>
</dbReference>
<dbReference type="SUPFAM" id="SSF56281">
    <property type="entry name" value="Metallo-hydrolase/oxidoreductase"/>
    <property type="match status" value="1"/>
</dbReference>
<name>A0ABX2F9N2_9PSEU</name>
<dbReference type="PANTHER" id="PTHR43546">
    <property type="entry name" value="UPF0173 METAL-DEPENDENT HYDROLASE MJ1163-RELATED"/>
    <property type="match status" value="1"/>
</dbReference>
<sequence length="258" mass="26997">MRVRRLGWAGVEVESAGQTLVVDLVTESGLLTSVLPDGALLPAREGAVAALCTHLHSDHADPVAIENVLAPDGIVLRPAAFGGSTAENLWTVLAERGFAARSLDVRTVTDWQTVTVGPFGITAVPAVDGLGDPQVSWVISADGGRIFHGGDTVFHGFWWLIAGRCGPVDAAFLPINGAAVNFPQRQPPSPLPAVLTPEQAIVAGKILGAREVIPIHYGVEGQPAYVEVADPVTDLLHAAKVHGVHARIVRPGEQITIG</sequence>
<evidence type="ECO:0000313" key="2">
    <source>
        <dbReference type="EMBL" id="NRN68076.1"/>
    </source>
</evidence>
<dbReference type="InterPro" id="IPR036866">
    <property type="entry name" value="RibonucZ/Hydroxyglut_hydro"/>
</dbReference>
<dbReference type="InterPro" id="IPR001279">
    <property type="entry name" value="Metallo-B-lactamas"/>
</dbReference>
<dbReference type="InterPro" id="IPR050114">
    <property type="entry name" value="UPF0173_UPF0282_UlaG_hydrolase"/>
</dbReference>
<dbReference type="Pfam" id="PF12706">
    <property type="entry name" value="Lactamase_B_2"/>
    <property type="match status" value="1"/>
</dbReference>
<reference evidence="2 3" key="1">
    <citation type="submission" date="2020-01" db="EMBL/GenBank/DDBJ databases">
        <title>Kibdelosporangium persica a novel Actinomycetes from a hot desert in Iran.</title>
        <authorList>
            <person name="Safaei N."/>
            <person name="Zaburannyi N."/>
            <person name="Mueller R."/>
            <person name="Wink J."/>
        </authorList>
    </citation>
    <scope>NUCLEOTIDE SEQUENCE [LARGE SCALE GENOMIC DNA]</scope>
    <source>
        <strain evidence="2 3">4NS15</strain>
    </source>
</reference>
<evidence type="ECO:0000259" key="1">
    <source>
        <dbReference type="Pfam" id="PF12706"/>
    </source>
</evidence>
<comment type="caution">
    <text evidence="2">The sequence shown here is derived from an EMBL/GenBank/DDBJ whole genome shotgun (WGS) entry which is preliminary data.</text>
</comment>
<dbReference type="EMBL" id="JAAATY010000018">
    <property type="protein sequence ID" value="NRN68076.1"/>
    <property type="molecule type" value="Genomic_DNA"/>
</dbReference>
<feature type="domain" description="Metallo-beta-lactamase" evidence="1">
    <location>
        <begin position="46"/>
        <end position="217"/>
    </location>
</feature>
<dbReference type="PANTHER" id="PTHR43546:SF3">
    <property type="entry name" value="UPF0173 METAL-DEPENDENT HYDROLASE MJ1163"/>
    <property type="match status" value="1"/>
</dbReference>
<gene>
    <name evidence="2" type="ORF">GC106_53170</name>
</gene>
<organism evidence="2 3">
    <name type="scientific">Kibdelosporangium persicum</name>
    <dbReference type="NCBI Taxonomy" id="2698649"/>
    <lineage>
        <taxon>Bacteria</taxon>
        <taxon>Bacillati</taxon>
        <taxon>Actinomycetota</taxon>
        <taxon>Actinomycetes</taxon>
        <taxon>Pseudonocardiales</taxon>
        <taxon>Pseudonocardiaceae</taxon>
        <taxon>Kibdelosporangium</taxon>
    </lineage>
</organism>
<protein>
    <submittedName>
        <fullName evidence="2">MBL fold metallo-hydrolase</fullName>
    </submittedName>
</protein>